<dbReference type="Proteomes" id="UP001500238">
    <property type="component" value="Unassembled WGS sequence"/>
</dbReference>
<keyword evidence="4" id="KW-1185">Reference proteome</keyword>
<dbReference type="PANTHER" id="PTHR45138:SF24">
    <property type="entry name" value="DIGUANYLATE CYCLASE DGCC-RELATED"/>
    <property type="match status" value="1"/>
</dbReference>
<accession>A0ABP3SZV3</accession>
<dbReference type="InterPro" id="IPR029787">
    <property type="entry name" value="Nucleotide_cyclase"/>
</dbReference>
<dbReference type="EMBL" id="BAAAES010000009">
    <property type="protein sequence ID" value="GAA0671217.1"/>
    <property type="molecule type" value="Genomic_DNA"/>
</dbReference>
<comment type="caution">
    <text evidence="3">The sequence shown here is derived from an EMBL/GenBank/DDBJ whole genome shotgun (WGS) entry which is preliminary data.</text>
</comment>
<dbReference type="PROSITE" id="PS50887">
    <property type="entry name" value="GGDEF"/>
    <property type="match status" value="1"/>
</dbReference>
<evidence type="ECO:0000256" key="1">
    <source>
        <dbReference type="ARBA" id="ARBA00012528"/>
    </source>
</evidence>
<gene>
    <name evidence="3" type="ORF">GCM10009102_22620</name>
</gene>
<dbReference type="InterPro" id="IPR043128">
    <property type="entry name" value="Rev_trsase/Diguanyl_cyclase"/>
</dbReference>
<dbReference type="InterPro" id="IPR000160">
    <property type="entry name" value="GGDEF_dom"/>
</dbReference>
<dbReference type="InterPro" id="IPR050469">
    <property type="entry name" value="Diguanylate_Cyclase"/>
</dbReference>
<reference evidence="4" key="1">
    <citation type="journal article" date="2019" name="Int. J. Syst. Evol. Microbiol.">
        <title>The Global Catalogue of Microorganisms (GCM) 10K type strain sequencing project: providing services to taxonomists for standard genome sequencing and annotation.</title>
        <authorList>
            <consortium name="The Broad Institute Genomics Platform"/>
            <consortium name="The Broad Institute Genome Sequencing Center for Infectious Disease"/>
            <person name="Wu L."/>
            <person name="Ma J."/>
        </authorList>
    </citation>
    <scope>NUCLEOTIDE SEQUENCE [LARGE SCALE GENOMIC DNA]</scope>
    <source>
        <strain evidence="4">JCM 14603</strain>
    </source>
</reference>
<evidence type="ECO:0000259" key="2">
    <source>
        <dbReference type="PROSITE" id="PS50887"/>
    </source>
</evidence>
<evidence type="ECO:0000313" key="4">
    <source>
        <dbReference type="Proteomes" id="UP001500238"/>
    </source>
</evidence>
<evidence type="ECO:0000313" key="3">
    <source>
        <dbReference type="EMBL" id="GAA0671217.1"/>
    </source>
</evidence>
<dbReference type="Pfam" id="PF00990">
    <property type="entry name" value="GGDEF"/>
    <property type="match status" value="1"/>
</dbReference>
<dbReference type="Gene3D" id="3.30.70.270">
    <property type="match status" value="1"/>
</dbReference>
<dbReference type="SMART" id="SM00267">
    <property type="entry name" value="GGDEF"/>
    <property type="match status" value="1"/>
</dbReference>
<dbReference type="SUPFAM" id="SSF55073">
    <property type="entry name" value="Nucleotide cyclase"/>
    <property type="match status" value="1"/>
</dbReference>
<protein>
    <recommendedName>
        <fullName evidence="1">diguanylate cyclase</fullName>
        <ecNumber evidence="1">2.7.7.65</ecNumber>
    </recommendedName>
</protein>
<dbReference type="NCBIfam" id="TIGR00254">
    <property type="entry name" value="GGDEF"/>
    <property type="match status" value="1"/>
</dbReference>
<name>A0ABP3SZV3_9SPHN</name>
<dbReference type="CDD" id="cd01949">
    <property type="entry name" value="GGDEF"/>
    <property type="match status" value="1"/>
</dbReference>
<organism evidence="3 4">
    <name type="scientific">Sphingomonas insulae</name>
    <dbReference type="NCBI Taxonomy" id="424800"/>
    <lineage>
        <taxon>Bacteria</taxon>
        <taxon>Pseudomonadati</taxon>
        <taxon>Pseudomonadota</taxon>
        <taxon>Alphaproteobacteria</taxon>
        <taxon>Sphingomonadales</taxon>
        <taxon>Sphingomonadaceae</taxon>
        <taxon>Sphingomonas</taxon>
    </lineage>
</organism>
<proteinExistence type="predicted"/>
<feature type="domain" description="GGDEF" evidence="2">
    <location>
        <begin position="233"/>
        <end position="366"/>
    </location>
</feature>
<sequence length="368" mass="39155">MAPASASRLSRLSAWIGGTPDPRVMDMVIPADGDGNGDGAAPTDLFAQIGAFLDRHALEPTVEHFRIARSFVLRDDDRLVRAIDHRLRDGGAIDAALLASLKPCAQADPLGSRRIAEMADALAARLADTQSTVRQSHASARDYEQALSVEAGTAGSDPDGTIKRLLALTTRAIARNRELADRLEETHRETNLLRSNLEDARRAADEDHLTGLPNRRCFDARLDALSAAAGNLDAHCVALCDIDDFKAINDRHGHDAGDRVLKLVARHLTTELGASVLVARHGGEEFACLFEHCAPDAVLASLDSARAMLGERILVNQATGEGIGRITISGGIARIGDDTAAAMRAADAALYAAKRAGKNRMVFTAPSA</sequence>
<dbReference type="EC" id="2.7.7.65" evidence="1"/>
<dbReference type="PANTHER" id="PTHR45138">
    <property type="entry name" value="REGULATORY COMPONENTS OF SENSORY TRANSDUCTION SYSTEM"/>
    <property type="match status" value="1"/>
</dbReference>